<comment type="function">
    <text evidence="3">Functions as an E3 ubiquitin ligase.</text>
</comment>
<dbReference type="Pfam" id="PF04564">
    <property type="entry name" value="U-box"/>
    <property type="match status" value="1"/>
</dbReference>
<dbReference type="Proteomes" id="UP000015453">
    <property type="component" value="Unassembled WGS sequence"/>
</dbReference>
<evidence type="ECO:0000313" key="5">
    <source>
        <dbReference type="EMBL" id="EPS57490.1"/>
    </source>
</evidence>
<evidence type="ECO:0000313" key="6">
    <source>
        <dbReference type="Proteomes" id="UP000015453"/>
    </source>
</evidence>
<dbReference type="CDD" id="cd16664">
    <property type="entry name" value="RING-Ubox_PUB"/>
    <property type="match status" value="1"/>
</dbReference>
<dbReference type="PROSITE" id="PS51698">
    <property type="entry name" value="U_BOX"/>
    <property type="match status" value="1"/>
</dbReference>
<keyword evidence="2 3" id="KW-0808">Transferase</keyword>
<dbReference type="SMART" id="SM00504">
    <property type="entry name" value="Ubox"/>
    <property type="match status" value="1"/>
</dbReference>
<feature type="domain" description="U-box" evidence="4">
    <location>
        <begin position="4"/>
        <end position="79"/>
    </location>
</feature>
<dbReference type="InterPro" id="IPR003613">
    <property type="entry name" value="Ubox_domain"/>
</dbReference>
<reference evidence="5 6" key="1">
    <citation type="journal article" date="2013" name="BMC Genomics">
        <title>The miniature genome of a carnivorous plant Genlisea aurea contains a low number of genes and short non-coding sequences.</title>
        <authorList>
            <person name="Leushkin E.V."/>
            <person name="Sutormin R.A."/>
            <person name="Nabieva E.R."/>
            <person name="Penin A.A."/>
            <person name="Kondrashov A.S."/>
            <person name="Logacheva M.D."/>
        </authorList>
    </citation>
    <scope>NUCLEOTIDE SEQUENCE [LARGE SCALE GENOMIC DNA]</scope>
</reference>
<dbReference type="PANTHER" id="PTHR22849:SF163">
    <property type="entry name" value="U-BOX DOMAIN-CONTAINING PROTEIN"/>
    <property type="match status" value="1"/>
</dbReference>
<keyword evidence="3" id="KW-0833">Ubl conjugation pathway</keyword>
<dbReference type="EC" id="2.3.2.27" evidence="3"/>
<evidence type="ECO:0000259" key="4">
    <source>
        <dbReference type="PROSITE" id="PS51698"/>
    </source>
</evidence>
<dbReference type="InterPro" id="IPR013083">
    <property type="entry name" value="Znf_RING/FYVE/PHD"/>
</dbReference>
<feature type="non-terminal residue" evidence="5">
    <location>
        <position position="84"/>
    </location>
</feature>
<dbReference type="InterPro" id="IPR045185">
    <property type="entry name" value="PUB22/23/24-like"/>
</dbReference>
<comment type="caution">
    <text evidence="5">The sequence shown here is derived from an EMBL/GenBank/DDBJ whole genome shotgun (WGS) entry which is preliminary data.</text>
</comment>
<dbReference type="GO" id="GO:0061630">
    <property type="term" value="F:ubiquitin protein ligase activity"/>
    <property type="evidence" value="ECO:0007669"/>
    <property type="project" value="UniProtKB-UniRule"/>
</dbReference>
<keyword evidence="6" id="KW-1185">Reference proteome</keyword>
<organism evidence="5 6">
    <name type="scientific">Genlisea aurea</name>
    <dbReference type="NCBI Taxonomy" id="192259"/>
    <lineage>
        <taxon>Eukaryota</taxon>
        <taxon>Viridiplantae</taxon>
        <taxon>Streptophyta</taxon>
        <taxon>Embryophyta</taxon>
        <taxon>Tracheophyta</taxon>
        <taxon>Spermatophyta</taxon>
        <taxon>Magnoliopsida</taxon>
        <taxon>eudicotyledons</taxon>
        <taxon>Gunneridae</taxon>
        <taxon>Pentapetalae</taxon>
        <taxon>asterids</taxon>
        <taxon>lamiids</taxon>
        <taxon>Lamiales</taxon>
        <taxon>Lentibulariaceae</taxon>
        <taxon>Genlisea</taxon>
    </lineage>
</organism>
<evidence type="ECO:0000256" key="1">
    <source>
        <dbReference type="ARBA" id="ARBA00004906"/>
    </source>
</evidence>
<comment type="catalytic activity">
    <reaction evidence="3">
        <text>S-ubiquitinyl-[E2 ubiquitin-conjugating enzyme]-L-cysteine + [acceptor protein]-L-lysine = [E2 ubiquitin-conjugating enzyme]-L-cysteine + N(6)-ubiquitinyl-[acceptor protein]-L-lysine.</text>
        <dbReference type="EC" id="2.3.2.27"/>
    </reaction>
</comment>
<dbReference type="EMBL" id="AUSU01010168">
    <property type="protein sequence ID" value="EPS57490.1"/>
    <property type="molecule type" value="Genomic_DNA"/>
</dbReference>
<sequence>MADQPPEDFLCPISLQIMADPVILSSGHTFDRSSIQRWFDSGNRTCPISKKPLSENPSLIPNFALRSLISNYAAVSTAPPQPQP</sequence>
<dbReference type="InterPro" id="IPR045210">
    <property type="entry name" value="RING-Ubox_PUB"/>
</dbReference>
<name>S8BSE3_9LAMI</name>
<gene>
    <name evidence="5" type="ORF">M569_17328</name>
</gene>
<accession>S8BSE3</accession>
<dbReference type="GO" id="GO:0016567">
    <property type="term" value="P:protein ubiquitination"/>
    <property type="evidence" value="ECO:0007669"/>
    <property type="project" value="UniProtKB-UniRule"/>
</dbReference>
<evidence type="ECO:0000256" key="2">
    <source>
        <dbReference type="ARBA" id="ARBA00022679"/>
    </source>
</evidence>
<dbReference type="OrthoDB" id="10064100at2759"/>
<dbReference type="AlphaFoldDB" id="S8BSE3"/>
<dbReference type="FunFam" id="3.30.40.10:FF:000809">
    <property type="entry name" value="RING-type E3 ubiquitin transferase"/>
    <property type="match status" value="1"/>
</dbReference>
<evidence type="ECO:0000256" key="3">
    <source>
        <dbReference type="RuleBase" id="RU369093"/>
    </source>
</evidence>
<protein>
    <recommendedName>
        <fullName evidence="3 4">U-box domain-containing protein</fullName>
        <ecNumber evidence="3">2.3.2.27</ecNumber>
    </recommendedName>
    <alternativeName>
        <fullName evidence="3">RING-type E3 ubiquitin transferase PUB</fullName>
    </alternativeName>
</protein>
<dbReference type="PANTHER" id="PTHR22849">
    <property type="entry name" value="WDSAM1 PROTEIN"/>
    <property type="match status" value="1"/>
</dbReference>
<proteinExistence type="predicted"/>
<dbReference type="Gene3D" id="3.30.40.10">
    <property type="entry name" value="Zinc/RING finger domain, C3HC4 (zinc finger)"/>
    <property type="match status" value="1"/>
</dbReference>
<comment type="pathway">
    <text evidence="1 3">Protein modification; protein ubiquitination.</text>
</comment>
<dbReference type="SUPFAM" id="SSF57850">
    <property type="entry name" value="RING/U-box"/>
    <property type="match status" value="1"/>
</dbReference>
<dbReference type="UniPathway" id="UPA00143"/>